<keyword evidence="13" id="KW-1185">Reference proteome</keyword>
<dbReference type="SUPFAM" id="SSF51735">
    <property type="entry name" value="NAD(P)-binding Rossmann-fold domains"/>
    <property type="match status" value="1"/>
</dbReference>
<comment type="catalytic activity">
    <reaction evidence="7 8">
        <text>shikimate + NADP(+) = 3-dehydroshikimate + NADPH + H(+)</text>
        <dbReference type="Rhea" id="RHEA:17737"/>
        <dbReference type="ChEBI" id="CHEBI:15378"/>
        <dbReference type="ChEBI" id="CHEBI:16630"/>
        <dbReference type="ChEBI" id="CHEBI:36208"/>
        <dbReference type="ChEBI" id="CHEBI:57783"/>
        <dbReference type="ChEBI" id="CHEBI:58349"/>
        <dbReference type="EC" id="1.1.1.25"/>
    </reaction>
</comment>
<evidence type="ECO:0000259" key="9">
    <source>
        <dbReference type="Pfam" id="PF01488"/>
    </source>
</evidence>
<dbReference type="NCBIfam" id="NF001312">
    <property type="entry name" value="PRK00258.1-4"/>
    <property type="match status" value="1"/>
</dbReference>
<evidence type="ECO:0000256" key="8">
    <source>
        <dbReference type="HAMAP-Rule" id="MF_00222"/>
    </source>
</evidence>
<proteinExistence type="inferred from homology"/>
<sequence>MAEIHAFVCGHPIAHSRSPIIHGYWLAKHGIEGFYERIDVAPADFPAFLENLAARGFAGGNVTLPHKETAFRLVSRRDEAAQMIGAVNTLWFEDGELCGGNTDAYGYAAHHDALAPRWREGETAVVLGAGGAARAIIHALQKAGYKNVRIVNRTVERAHELVDIFAGGASAHGWDELPVLLSDADFLVNSSALGMTGKPPLEISLDPLPDHAIVSDIVYAPLKTDLLASAEARGLIGVDGLGMLLHQAVPGFERWFGVRPEVTPDLRAAVLADLGHKS</sequence>
<dbReference type="STRING" id="721133.SAMN05216176_109138"/>
<feature type="binding site" evidence="8">
    <location>
        <position position="247"/>
    </location>
    <ligand>
        <name>shikimate</name>
        <dbReference type="ChEBI" id="CHEBI:36208"/>
    </ligand>
</feature>
<comment type="function">
    <text evidence="8">Involved in the biosynthesis of the chorismate, which leads to the biosynthesis of aromatic amino acids. Catalyzes the reversible NADPH linked reduction of 3-dehydroshikimate (DHSA) to yield shikimate (SA).</text>
</comment>
<comment type="caution">
    <text evidence="12">The sequence shown here is derived from an EMBL/GenBank/DDBJ whole genome shotgun (WGS) entry which is preliminary data.</text>
</comment>
<feature type="binding site" evidence="8">
    <location>
        <position position="217"/>
    </location>
    <ligand>
        <name>NADP(+)</name>
        <dbReference type="ChEBI" id="CHEBI:58349"/>
    </ligand>
</feature>
<dbReference type="Pfam" id="PF01488">
    <property type="entry name" value="Shikimate_DH"/>
    <property type="match status" value="1"/>
</dbReference>
<accession>K2NV72</accession>
<keyword evidence="6 8" id="KW-0057">Aromatic amino acid biosynthesis</keyword>
<feature type="binding site" evidence="8">
    <location>
        <position position="219"/>
    </location>
    <ligand>
        <name>shikimate</name>
        <dbReference type="ChEBI" id="CHEBI:36208"/>
    </ligand>
</feature>
<dbReference type="GO" id="GO:0004764">
    <property type="term" value="F:shikimate 3-dehydrogenase (NADP+) activity"/>
    <property type="evidence" value="ECO:0007669"/>
    <property type="project" value="UniProtKB-UniRule"/>
</dbReference>
<feature type="binding site" evidence="8">
    <location>
        <position position="240"/>
    </location>
    <ligand>
        <name>NADP(+)</name>
        <dbReference type="ChEBI" id="CHEBI:58349"/>
    </ligand>
</feature>
<comment type="pathway">
    <text evidence="1 8">Metabolic intermediate biosynthesis; chorismate biosynthesis; chorismate from D-erythrose 4-phosphate and phosphoenolpyruvate: step 4/7.</text>
</comment>
<dbReference type="OrthoDB" id="9792692at2"/>
<dbReference type="GO" id="GO:0009073">
    <property type="term" value="P:aromatic amino acid family biosynthetic process"/>
    <property type="evidence" value="ECO:0007669"/>
    <property type="project" value="UniProtKB-KW"/>
</dbReference>
<feature type="domain" description="SDH C-terminal" evidence="11">
    <location>
        <begin position="240"/>
        <end position="267"/>
    </location>
</feature>
<feature type="binding site" evidence="8">
    <location>
        <position position="79"/>
    </location>
    <ligand>
        <name>NADP(+)</name>
        <dbReference type="ChEBI" id="CHEBI:58349"/>
    </ligand>
</feature>
<feature type="active site" description="Proton acceptor" evidence="8">
    <location>
        <position position="67"/>
    </location>
</feature>
<evidence type="ECO:0000256" key="5">
    <source>
        <dbReference type="ARBA" id="ARBA00023002"/>
    </source>
</evidence>
<dbReference type="PANTHER" id="PTHR21089">
    <property type="entry name" value="SHIKIMATE DEHYDROGENASE"/>
    <property type="match status" value="1"/>
</dbReference>
<feature type="binding site" evidence="8">
    <location>
        <begin position="16"/>
        <end position="18"/>
    </location>
    <ligand>
        <name>shikimate</name>
        <dbReference type="ChEBI" id="CHEBI:36208"/>
    </ligand>
</feature>
<evidence type="ECO:0000256" key="1">
    <source>
        <dbReference type="ARBA" id="ARBA00004871"/>
    </source>
</evidence>
<feature type="binding site" evidence="8">
    <location>
        <position position="103"/>
    </location>
    <ligand>
        <name>shikimate</name>
        <dbReference type="ChEBI" id="CHEBI:36208"/>
    </ligand>
</feature>
<dbReference type="CDD" id="cd01065">
    <property type="entry name" value="NAD_bind_Shikimate_DH"/>
    <property type="match status" value="1"/>
</dbReference>
<keyword evidence="4 8" id="KW-0521">NADP</keyword>
<dbReference type="GO" id="GO:0009423">
    <property type="term" value="P:chorismate biosynthetic process"/>
    <property type="evidence" value="ECO:0007669"/>
    <property type="project" value="UniProtKB-UniRule"/>
</dbReference>
<dbReference type="SUPFAM" id="SSF53223">
    <property type="entry name" value="Aminoacid dehydrogenase-like, N-terminal domain"/>
    <property type="match status" value="1"/>
</dbReference>
<dbReference type="InterPro" id="IPR036291">
    <property type="entry name" value="NAD(P)-bd_dom_sf"/>
</dbReference>
<gene>
    <name evidence="8 12" type="primary">aroE</name>
    <name evidence="12" type="ORF">NA8A_14044</name>
</gene>
<dbReference type="EMBL" id="AMSI01000009">
    <property type="protein sequence ID" value="EKF41744.1"/>
    <property type="molecule type" value="Genomic_DNA"/>
</dbReference>
<dbReference type="InterPro" id="IPR011342">
    <property type="entry name" value="Shikimate_DH"/>
</dbReference>
<dbReference type="UniPathway" id="UPA00053">
    <property type="reaction ID" value="UER00087"/>
</dbReference>
<dbReference type="InterPro" id="IPR022893">
    <property type="entry name" value="Shikimate_DH_fam"/>
</dbReference>
<dbReference type="GO" id="GO:0005829">
    <property type="term" value="C:cytosol"/>
    <property type="evidence" value="ECO:0007669"/>
    <property type="project" value="TreeGrafter"/>
</dbReference>
<comment type="subunit">
    <text evidence="8">Homodimer.</text>
</comment>
<dbReference type="Pfam" id="PF08501">
    <property type="entry name" value="Shikimate_dh_N"/>
    <property type="match status" value="1"/>
</dbReference>
<comment type="similarity">
    <text evidence="8">Belongs to the shikimate dehydrogenase family.</text>
</comment>
<evidence type="ECO:0000256" key="2">
    <source>
        <dbReference type="ARBA" id="ARBA00012962"/>
    </source>
</evidence>
<feature type="binding site" evidence="8">
    <location>
        <begin position="128"/>
        <end position="132"/>
    </location>
    <ligand>
        <name>NADP(+)</name>
        <dbReference type="ChEBI" id="CHEBI:58349"/>
    </ligand>
</feature>
<dbReference type="RefSeq" id="WP_009450985.1">
    <property type="nucleotide sequence ID" value="NZ_AMSI01000009.1"/>
</dbReference>
<evidence type="ECO:0000259" key="11">
    <source>
        <dbReference type="Pfam" id="PF18317"/>
    </source>
</evidence>
<evidence type="ECO:0000256" key="3">
    <source>
        <dbReference type="ARBA" id="ARBA00022605"/>
    </source>
</evidence>
<dbReference type="GO" id="GO:0050661">
    <property type="term" value="F:NADP binding"/>
    <property type="evidence" value="ECO:0007669"/>
    <property type="project" value="InterPro"/>
</dbReference>
<dbReference type="InterPro" id="IPR046346">
    <property type="entry name" value="Aminoacid_DH-like_N_sf"/>
</dbReference>
<evidence type="ECO:0000256" key="6">
    <source>
        <dbReference type="ARBA" id="ARBA00023141"/>
    </source>
</evidence>
<organism evidence="12 13">
    <name type="scientific">Nitratireductor indicus C115</name>
    <dbReference type="NCBI Taxonomy" id="1231190"/>
    <lineage>
        <taxon>Bacteria</taxon>
        <taxon>Pseudomonadati</taxon>
        <taxon>Pseudomonadota</taxon>
        <taxon>Alphaproteobacteria</taxon>
        <taxon>Hyphomicrobiales</taxon>
        <taxon>Phyllobacteriaceae</taxon>
        <taxon>Nitratireductor</taxon>
    </lineage>
</organism>
<dbReference type="NCBIfam" id="TIGR00507">
    <property type="entry name" value="aroE"/>
    <property type="match status" value="1"/>
</dbReference>
<evidence type="ECO:0000256" key="7">
    <source>
        <dbReference type="ARBA" id="ARBA00049442"/>
    </source>
</evidence>
<dbReference type="InterPro" id="IPR013708">
    <property type="entry name" value="Shikimate_DH-bd_N"/>
</dbReference>
<dbReference type="GO" id="GO:0019632">
    <property type="term" value="P:shikimate metabolic process"/>
    <property type="evidence" value="ECO:0007669"/>
    <property type="project" value="InterPro"/>
</dbReference>
<feature type="binding site" evidence="8">
    <location>
        <position position="88"/>
    </location>
    <ligand>
        <name>shikimate</name>
        <dbReference type="ChEBI" id="CHEBI:36208"/>
    </ligand>
</feature>
<dbReference type="HAMAP" id="MF_00222">
    <property type="entry name" value="Shikimate_DH_AroE"/>
    <property type="match status" value="1"/>
</dbReference>
<dbReference type="AlphaFoldDB" id="K2NV72"/>
<dbReference type="EC" id="1.1.1.25" evidence="2 8"/>
<dbReference type="GO" id="GO:0008652">
    <property type="term" value="P:amino acid biosynthetic process"/>
    <property type="evidence" value="ECO:0007669"/>
    <property type="project" value="UniProtKB-KW"/>
</dbReference>
<protein>
    <recommendedName>
        <fullName evidence="2 8">Shikimate dehydrogenase (NADP(+))</fullName>
        <shortName evidence="8">SDH</shortName>
        <ecNumber evidence="2 8">1.1.1.25</ecNumber>
    </recommendedName>
</protein>
<dbReference type="PANTHER" id="PTHR21089:SF1">
    <property type="entry name" value="BIFUNCTIONAL 3-DEHYDROQUINATE DEHYDRATASE_SHIKIMATE DEHYDROGENASE, CHLOROPLASTIC"/>
    <property type="match status" value="1"/>
</dbReference>
<feature type="domain" description="Quinate/shikimate 5-dehydrogenase/glutamyl-tRNA reductase" evidence="9">
    <location>
        <begin position="121"/>
        <end position="191"/>
    </location>
</feature>
<dbReference type="Gene3D" id="3.40.50.10860">
    <property type="entry name" value="Leucine Dehydrogenase, chain A, domain 1"/>
    <property type="match status" value="1"/>
</dbReference>
<dbReference type="Gene3D" id="3.40.50.720">
    <property type="entry name" value="NAD(P)-binding Rossmann-like Domain"/>
    <property type="match status" value="1"/>
</dbReference>
<dbReference type="InterPro" id="IPR041121">
    <property type="entry name" value="SDH_C"/>
</dbReference>
<dbReference type="InterPro" id="IPR006151">
    <property type="entry name" value="Shikm_DH/Glu-tRNA_Rdtase"/>
</dbReference>
<keyword evidence="3 8" id="KW-0028">Amino-acid biosynthesis</keyword>
<reference evidence="12 13" key="1">
    <citation type="journal article" date="2012" name="J. Bacteriol.">
        <title>Genome Sequence of Nitratireductor indicus Type Strain C115.</title>
        <authorList>
            <person name="Lai Q."/>
            <person name="Li G."/>
            <person name="Yu Z."/>
            <person name="Shao Z."/>
        </authorList>
    </citation>
    <scope>NUCLEOTIDE SEQUENCE [LARGE SCALE GENOMIC DNA]</scope>
    <source>
        <strain evidence="12 13">C115</strain>
    </source>
</reference>
<dbReference type="PATRIC" id="fig|1231190.3.peg.2917"/>
<dbReference type="Proteomes" id="UP000007374">
    <property type="component" value="Unassembled WGS sequence"/>
</dbReference>
<evidence type="ECO:0000256" key="4">
    <source>
        <dbReference type="ARBA" id="ARBA00022857"/>
    </source>
</evidence>
<dbReference type="Pfam" id="PF18317">
    <property type="entry name" value="SDH_C"/>
    <property type="match status" value="1"/>
</dbReference>
<feature type="domain" description="Shikimate dehydrogenase substrate binding N-terminal" evidence="10">
    <location>
        <begin position="8"/>
        <end position="90"/>
    </location>
</feature>
<name>K2NV72_9HYPH</name>
<feature type="binding site" evidence="8">
    <location>
        <position position="63"/>
    </location>
    <ligand>
        <name>shikimate</name>
        <dbReference type="ChEBI" id="CHEBI:36208"/>
    </ligand>
</feature>
<feature type="binding site" evidence="8">
    <location>
        <begin position="152"/>
        <end position="157"/>
    </location>
    <ligand>
        <name>NADP(+)</name>
        <dbReference type="ChEBI" id="CHEBI:58349"/>
    </ligand>
</feature>
<dbReference type="eggNOG" id="COG0169">
    <property type="taxonomic scope" value="Bacteria"/>
</dbReference>
<evidence type="ECO:0000313" key="13">
    <source>
        <dbReference type="Proteomes" id="UP000007374"/>
    </source>
</evidence>
<evidence type="ECO:0000313" key="12">
    <source>
        <dbReference type="EMBL" id="EKF41744.1"/>
    </source>
</evidence>
<evidence type="ECO:0000259" key="10">
    <source>
        <dbReference type="Pfam" id="PF08501"/>
    </source>
</evidence>
<keyword evidence="5 8" id="KW-0560">Oxidoreductase</keyword>